<protein>
    <submittedName>
        <fullName evidence="1">Uncharacterized protein</fullName>
    </submittedName>
</protein>
<dbReference type="Proteomes" id="UP000031563">
    <property type="component" value="Unassembled WGS sequence"/>
</dbReference>
<evidence type="ECO:0000313" key="1">
    <source>
        <dbReference type="EMBL" id="KKB35041.1"/>
    </source>
</evidence>
<gene>
    <name evidence="1" type="ORF">QY95_03612</name>
</gene>
<evidence type="ECO:0000313" key="2">
    <source>
        <dbReference type="Proteomes" id="UP000031563"/>
    </source>
</evidence>
<dbReference type="AlphaFoldDB" id="A0A0F5HP21"/>
<accession>A0A0F5HP21</accession>
<reference evidence="1" key="1">
    <citation type="submission" date="2015-02" db="EMBL/GenBank/DDBJ databases">
        <title>Genome Assembly of Bacillaceae bacterium MTCC 8252.</title>
        <authorList>
            <person name="Verma A."/>
            <person name="Khatri I."/>
            <person name="Mual P."/>
            <person name="Subramanian S."/>
            <person name="Krishnamurthi S."/>
        </authorList>
    </citation>
    <scope>NUCLEOTIDE SEQUENCE [LARGE SCALE GENOMIC DNA]</scope>
    <source>
        <strain evidence="1">MTCC 8252</strain>
    </source>
</reference>
<proteinExistence type="predicted"/>
<keyword evidence="2" id="KW-1185">Reference proteome</keyword>
<dbReference type="STRING" id="1221996.QY95_03612"/>
<name>A0A0F5HP21_BACTR</name>
<organism evidence="1 2">
    <name type="scientific">Bacillus thermotolerans</name>
    <name type="common">Quasibacillus thermotolerans</name>
    <dbReference type="NCBI Taxonomy" id="1221996"/>
    <lineage>
        <taxon>Bacteria</taxon>
        <taxon>Bacillati</taxon>
        <taxon>Bacillota</taxon>
        <taxon>Bacilli</taxon>
        <taxon>Bacillales</taxon>
        <taxon>Bacillaceae</taxon>
        <taxon>Bacillus</taxon>
    </lineage>
</organism>
<comment type="caution">
    <text evidence="1">The sequence shown here is derived from an EMBL/GenBank/DDBJ whole genome shotgun (WGS) entry which is preliminary data.</text>
</comment>
<sequence>MVSPPLSLDHGFKTGNIIFKKYDPIHHLFYPFHKIKIGEELKRIRKVPSLCFNCNHN</sequence>
<dbReference type="EMBL" id="JWIR02000076">
    <property type="protein sequence ID" value="KKB35041.1"/>
    <property type="molecule type" value="Genomic_DNA"/>
</dbReference>